<feature type="coiled-coil region" evidence="10">
    <location>
        <begin position="30"/>
        <end position="57"/>
    </location>
</feature>
<keyword evidence="2 8" id="KW-1003">Cell membrane</keyword>
<evidence type="ECO:0000256" key="6">
    <source>
        <dbReference type="ARBA" id="ARBA00023136"/>
    </source>
</evidence>
<evidence type="ECO:0000256" key="5">
    <source>
        <dbReference type="ARBA" id="ARBA00022989"/>
    </source>
</evidence>
<dbReference type="InterPro" id="IPR011922">
    <property type="entry name" value="Cell_div_FtsL"/>
</dbReference>
<keyword evidence="3 8" id="KW-0132">Cell division</keyword>
<dbReference type="STRING" id="525918.SAMN05660964_02165"/>
<evidence type="ECO:0000256" key="1">
    <source>
        <dbReference type="ARBA" id="ARBA00004401"/>
    </source>
</evidence>
<dbReference type="AlphaFoldDB" id="A0A1H4D6P0"/>
<dbReference type="GO" id="GO:0032153">
    <property type="term" value="C:cell division site"/>
    <property type="evidence" value="ECO:0007669"/>
    <property type="project" value="UniProtKB-UniRule"/>
</dbReference>
<protein>
    <recommendedName>
        <fullName evidence="8 9">Cell division protein FtsL</fullName>
    </recommendedName>
</protein>
<dbReference type="PANTHER" id="PTHR37479:SF1">
    <property type="entry name" value="CELL DIVISION PROTEIN FTSL"/>
    <property type="match status" value="1"/>
</dbReference>
<dbReference type="RefSeq" id="WP_093068565.1">
    <property type="nucleotide sequence ID" value="NZ_FNQP01000011.1"/>
</dbReference>
<keyword evidence="7 8" id="KW-0131">Cell cycle</keyword>
<evidence type="ECO:0000313" key="11">
    <source>
        <dbReference type="EMBL" id="SEA67952.1"/>
    </source>
</evidence>
<sequence length="90" mass="10375">MNRGGLLSVALLYVLVIAMALLIVVNRHHSRQLFAELQKLEKERDELSADWSRLKLEQSTLLNQVHVETRSKQVLNMQKPSADNIKVIRE</sequence>
<keyword evidence="5 8" id="KW-1133">Transmembrane helix</keyword>
<dbReference type="EMBL" id="FNQP01000011">
    <property type="protein sequence ID" value="SEA67952.1"/>
    <property type="molecule type" value="Genomic_DNA"/>
</dbReference>
<keyword evidence="6 8" id="KW-0472">Membrane</keyword>
<comment type="subunit">
    <text evidence="8">Part of a complex composed of FtsB, FtsL and FtsQ.</text>
</comment>
<evidence type="ECO:0000256" key="4">
    <source>
        <dbReference type="ARBA" id="ARBA00022692"/>
    </source>
</evidence>
<evidence type="ECO:0000256" key="8">
    <source>
        <dbReference type="HAMAP-Rule" id="MF_00910"/>
    </source>
</evidence>
<dbReference type="OrthoDB" id="5298556at2"/>
<evidence type="ECO:0000256" key="9">
    <source>
        <dbReference type="NCBIfam" id="TIGR02209"/>
    </source>
</evidence>
<comment type="subcellular location">
    <subcellularLocation>
        <location evidence="8">Cell inner membrane</location>
        <topology evidence="8">Single-pass type II membrane protein</topology>
    </subcellularLocation>
    <subcellularLocation>
        <location evidence="1">Cell membrane</location>
        <topology evidence="1">Single-pass type II membrane protein</topology>
    </subcellularLocation>
    <text evidence="8">Localizes to the division septum where it forms a ring structure.</text>
</comment>
<evidence type="ECO:0000256" key="2">
    <source>
        <dbReference type="ARBA" id="ARBA00022475"/>
    </source>
</evidence>
<evidence type="ECO:0000313" key="12">
    <source>
        <dbReference type="Proteomes" id="UP000199397"/>
    </source>
</evidence>
<dbReference type="HAMAP" id="MF_00910">
    <property type="entry name" value="FtsL"/>
    <property type="match status" value="1"/>
</dbReference>
<dbReference type="GO" id="GO:0043093">
    <property type="term" value="P:FtsZ-dependent cytokinesis"/>
    <property type="evidence" value="ECO:0007669"/>
    <property type="project" value="UniProtKB-UniRule"/>
</dbReference>
<dbReference type="Proteomes" id="UP000199397">
    <property type="component" value="Unassembled WGS sequence"/>
</dbReference>
<comment type="similarity">
    <text evidence="8">Belongs to the FtsL family.</text>
</comment>
<accession>A0A1H4D6P0</accession>
<dbReference type="PANTHER" id="PTHR37479">
    <property type="entry name" value="CELL DIVISION PROTEIN FTSL"/>
    <property type="match status" value="1"/>
</dbReference>
<keyword evidence="10" id="KW-0175">Coiled coil</keyword>
<organism evidence="11 12">
    <name type="scientific">Thiothrix caldifontis</name>
    <dbReference type="NCBI Taxonomy" id="525918"/>
    <lineage>
        <taxon>Bacteria</taxon>
        <taxon>Pseudomonadati</taxon>
        <taxon>Pseudomonadota</taxon>
        <taxon>Gammaproteobacteria</taxon>
        <taxon>Thiotrichales</taxon>
        <taxon>Thiotrichaceae</taxon>
        <taxon>Thiothrix</taxon>
    </lineage>
</organism>
<feature type="transmembrane region" description="Helical" evidence="8">
    <location>
        <begin position="6"/>
        <end position="25"/>
    </location>
</feature>
<gene>
    <name evidence="8" type="primary">ftsL</name>
    <name evidence="11" type="ORF">SAMN05660964_02165</name>
</gene>
<reference evidence="11 12" key="1">
    <citation type="submission" date="2016-10" db="EMBL/GenBank/DDBJ databases">
        <authorList>
            <person name="de Groot N.N."/>
        </authorList>
    </citation>
    <scope>NUCLEOTIDE SEQUENCE [LARGE SCALE GENOMIC DNA]</scope>
    <source>
        <strain evidence="11 12">DSM 21228</strain>
    </source>
</reference>
<name>A0A1H4D6P0_9GAMM</name>
<evidence type="ECO:0000256" key="3">
    <source>
        <dbReference type="ARBA" id="ARBA00022618"/>
    </source>
</evidence>
<evidence type="ECO:0000256" key="7">
    <source>
        <dbReference type="ARBA" id="ARBA00023306"/>
    </source>
</evidence>
<dbReference type="Pfam" id="PF04999">
    <property type="entry name" value="FtsL"/>
    <property type="match status" value="1"/>
</dbReference>
<keyword evidence="12" id="KW-1185">Reference proteome</keyword>
<proteinExistence type="inferred from homology"/>
<evidence type="ECO:0000256" key="10">
    <source>
        <dbReference type="SAM" id="Coils"/>
    </source>
</evidence>
<dbReference type="NCBIfam" id="TIGR02209">
    <property type="entry name" value="ftsL_broad"/>
    <property type="match status" value="1"/>
</dbReference>
<comment type="function">
    <text evidence="8">Essential cell division protein. May link together the upstream cell division proteins, which are predominantly cytoplasmic, with the downstream cell division proteins, which are predominantly periplasmic.</text>
</comment>
<keyword evidence="8" id="KW-0997">Cell inner membrane</keyword>
<dbReference type="GO" id="GO:0005886">
    <property type="term" value="C:plasma membrane"/>
    <property type="evidence" value="ECO:0007669"/>
    <property type="project" value="UniProtKB-SubCell"/>
</dbReference>
<keyword evidence="4 8" id="KW-0812">Transmembrane</keyword>